<dbReference type="GO" id="GO:0071916">
    <property type="term" value="F:dipeptide transmembrane transporter activity"/>
    <property type="evidence" value="ECO:0007669"/>
    <property type="project" value="TreeGrafter"/>
</dbReference>
<evidence type="ECO:0000313" key="8">
    <source>
        <dbReference type="EMBL" id="MTB93891.1"/>
    </source>
</evidence>
<keyword evidence="9" id="KW-1185">Reference proteome</keyword>
<evidence type="ECO:0000256" key="6">
    <source>
        <dbReference type="ARBA" id="ARBA00023136"/>
    </source>
</evidence>
<feature type="transmembrane region" description="Helical" evidence="7">
    <location>
        <begin position="9"/>
        <end position="27"/>
    </location>
</feature>
<dbReference type="Pfam" id="PF19300">
    <property type="entry name" value="BPD_transp_1_N"/>
    <property type="match status" value="1"/>
</dbReference>
<keyword evidence="5 7" id="KW-1133">Transmembrane helix</keyword>
<evidence type="ECO:0000256" key="1">
    <source>
        <dbReference type="ARBA" id="ARBA00004651"/>
    </source>
</evidence>
<feature type="transmembrane region" description="Helical" evidence="7">
    <location>
        <begin position="97"/>
        <end position="120"/>
    </location>
</feature>
<dbReference type="CDD" id="cd06261">
    <property type="entry name" value="TM_PBP2"/>
    <property type="match status" value="1"/>
</dbReference>
<dbReference type="AlphaFoldDB" id="A0A6I3IYV9"/>
<evidence type="ECO:0000256" key="5">
    <source>
        <dbReference type="ARBA" id="ARBA00022989"/>
    </source>
</evidence>
<evidence type="ECO:0000256" key="4">
    <source>
        <dbReference type="ARBA" id="ARBA00022692"/>
    </source>
</evidence>
<evidence type="ECO:0000313" key="9">
    <source>
        <dbReference type="Proteomes" id="UP000433406"/>
    </source>
</evidence>
<feature type="transmembrane region" description="Helical" evidence="7">
    <location>
        <begin position="132"/>
        <end position="157"/>
    </location>
</feature>
<dbReference type="InterPro" id="IPR045621">
    <property type="entry name" value="BPD_transp_1_N"/>
</dbReference>
<dbReference type="GO" id="GO:0005886">
    <property type="term" value="C:plasma membrane"/>
    <property type="evidence" value="ECO:0007669"/>
    <property type="project" value="UniProtKB-SubCell"/>
</dbReference>
<dbReference type="SUPFAM" id="SSF161098">
    <property type="entry name" value="MetI-like"/>
    <property type="match status" value="1"/>
</dbReference>
<name>A0A6I3IYV9_9ACTN</name>
<dbReference type="Pfam" id="PF00528">
    <property type="entry name" value="BPD_transp_1"/>
    <property type="match status" value="1"/>
</dbReference>
<protein>
    <submittedName>
        <fullName evidence="8">ABC transporter permease subunit</fullName>
    </submittedName>
</protein>
<keyword evidence="2 7" id="KW-0813">Transport</keyword>
<accession>A0A6I3IYV9</accession>
<gene>
    <name evidence="8" type="ORF">GGQ22_02240</name>
</gene>
<feature type="transmembrane region" description="Helical" evidence="7">
    <location>
        <begin position="281"/>
        <end position="307"/>
    </location>
</feature>
<evidence type="ECO:0000256" key="2">
    <source>
        <dbReference type="ARBA" id="ARBA00022448"/>
    </source>
</evidence>
<evidence type="ECO:0000256" key="3">
    <source>
        <dbReference type="ARBA" id="ARBA00022475"/>
    </source>
</evidence>
<keyword evidence="6 7" id="KW-0472">Membrane</keyword>
<dbReference type="Gene3D" id="1.10.3720.10">
    <property type="entry name" value="MetI-like"/>
    <property type="match status" value="1"/>
</dbReference>
<dbReference type="PANTHER" id="PTHR43163:SF6">
    <property type="entry name" value="DIPEPTIDE TRANSPORT SYSTEM PERMEASE PROTEIN DPPB-RELATED"/>
    <property type="match status" value="1"/>
</dbReference>
<organism evidence="8 9">
    <name type="scientific">Nocardioides marmotae</name>
    <dbReference type="NCBI Taxonomy" id="2663857"/>
    <lineage>
        <taxon>Bacteria</taxon>
        <taxon>Bacillati</taxon>
        <taxon>Actinomycetota</taxon>
        <taxon>Actinomycetes</taxon>
        <taxon>Propionibacteriales</taxon>
        <taxon>Nocardioidaceae</taxon>
        <taxon>Nocardioides</taxon>
    </lineage>
</organism>
<comment type="caution">
    <text evidence="8">The sequence shown here is derived from an EMBL/GenBank/DDBJ whole genome shotgun (WGS) entry which is preliminary data.</text>
</comment>
<dbReference type="PANTHER" id="PTHR43163">
    <property type="entry name" value="DIPEPTIDE TRANSPORT SYSTEM PERMEASE PROTEIN DPPB-RELATED"/>
    <property type="match status" value="1"/>
</dbReference>
<dbReference type="PROSITE" id="PS50928">
    <property type="entry name" value="ABC_TM1"/>
    <property type="match status" value="1"/>
</dbReference>
<evidence type="ECO:0000256" key="7">
    <source>
        <dbReference type="RuleBase" id="RU363032"/>
    </source>
</evidence>
<comment type="similarity">
    <text evidence="7">Belongs to the binding-protein-dependent transport system permease family.</text>
</comment>
<reference evidence="8 9" key="1">
    <citation type="submission" date="2019-10" db="EMBL/GenBank/DDBJ databases">
        <title>Nocardioides novel species isolated from the excrement of Marmot.</title>
        <authorList>
            <person name="Zhang G."/>
        </authorList>
    </citation>
    <scope>NUCLEOTIDE SEQUENCE [LARGE SCALE GENOMIC DNA]</scope>
    <source>
        <strain evidence="9">zg-579</strain>
    </source>
</reference>
<proteinExistence type="inferred from homology"/>
<keyword evidence="4 7" id="KW-0812">Transmembrane</keyword>
<sequence>MITYIGGRLAAIAPTLLIVSFVTFSLLELTPGDTAVSIAGEGATEAQIEAIRLALGLDDPFLVRYFDFLTNALQGDLGESLMNSQPVMSAILERLPVTISLVAFVFVISVVLGVPAGALAARHPNSWIDRAISVVSAFALAAPTFLIGLLLIVVVSLEWGLLPATGYSPMGDGLGEWASRLVLPATAVALHPAAELARMTRATMTDTLEKDYIRTARAKGLAEGVVVRKHALKNAAIPVVTALGMQVARVLGGSVIIEQIFAIPGLGSLTIRSVLDRDLSMIMGIVIVAATITVLINLLVDLSYGYFNPKLRK</sequence>
<dbReference type="Proteomes" id="UP000433406">
    <property type="component" value="Unassembled WGS sequence"/>
</dbReference>
<comment type="subcellular location">
    <subcellularLocation>
        <location evidence="1 7">Cell membrane</location>
        <topology evidence="1 7">Multi-pass membrane protein</topology>
    </subcellularLocation>
</comment>
<dbReference type="InterPro" id="IPR035906">
    <property type="entry name" value="MetI-like_sf"/>
</dbReference>
<dbReference type="EMBL" id="WLCI01000002">
    <property type="protein sequence ID" value="MTB93891.1"/>
    <property type="molecule type" value="Genomic_DNA"/>
</dbReference>
<keyword evidence="3" id="KW-1003">Cell membrane</keyword>
<dbReference type="InterPro" id="IPR000515">
    <property type="entry name" value="MetI-like"/>
</dbReference>